<protein>
    <recommendedName>
        <fullName evidence="3">Peptidase</fullName>
    </recommendedName>
</protein>
<evidence type="ECO:0000313" key="2">
    <source>
        <dbReference type="EMBL" id="QJA84202.1"/>
    </source>
</evidence>
<sequence>MKIQEWFESTDKLFERFKDITLDYRDKQRRRIFIDRGGKVLLVAHIDTVQYPCIYGYKGKDTLLPDWIYAAGLDDRLGCWIAWNLAEELGTDLLLTDLEESMSSTALFHTCKDYNWIAEFDREGEDVVTYGMDTPKFLQALNDVTFKLGQGTISDICDLYTAACCVNIGIGISDSHALYSKADLRIVDRQIARFKAFFAKYKDVQFTQEDTSLLGDFDMDYLNDPDNLFLDQNPNMDWCDICGQAGLIVYGHTICEDCFKRLLYAELDCN</sequence>
<proteinExistence type="predicted"/>
<evidence type="ECO:0008006" key="3">
    <source>
        <dbReference type="Google" id="ProtNLM"/>
    </source>
</evidence>
<dbReference type="Gene3D" id="3.40.630.10">
    <property type="entry name" value="Zn peptidases"/>
    <property type="match status" value="1"/>
</dbReference>
<dbReference type="SUPFAM" id="SSF53187">
    <property type="entry name" value="Zn-dependent exopeptidases"/>
    <property type="match status" value="1"/>
</dbReference>
<evidence type="ECO:0000313" key="1">
    <source>
        <dbReference type="EMBL" id="QJA65151.1"/>
    </source>
</evidence>
<accession>A0A6M3KQR3</accession>
<gene>
    <name evidence="2" type="ORF">MM415A00216_0046</name>
    <name evidence="1" type="ORF">MM415B00427_0005</name>
</gene>
<name>A0A6M3KQR3_9ZZZZ</name>
<dbReference type="EMBL" id="MT142525">
    <property type="protein sequence ID" value="QJA84202.1"/>
    <property type="molecule type" value="Genomic_DNA"/>
</dbReference>
<dbReference type="AlphaFoldDB" id="A0A6M3KQR3"/>
<organism evidence="2">
    <name type="scientific">viral metagenome</name>
    <dbReference type="NCBI Taxonomy" id="1070528"/>
    <lineage>
        <taxon>unclassified sequences</taxon>
        <taxon>metagenomes</taxon>
        <taxon>organismal metagenomes</taxon>
    </lineage>
</organism>
<reference evidence="2" key="1">
    <citation type="submission" date="2020-03" db="EMBL/GenBank/DDBJ databases">
        <title>The deep terrestrial virosphere.</title>
        <authorList>
            <person name="Holmfeldt K."/>
            <person name="Nilsson E."/>
            <person name="Simone D."/>
            <person name="Lopez-Fernandez M."/>
            <person name="Wu X."/>
            <person name="de Brujin I."/>
            <person name="Lundin D."/>
            <person name="Andersson A."/>
            <person name="Bertilsson S."/>
            <person name="Dopson M."/>
        </authorList>
    </citation>
    <scope>NUCLEOTIDE SEQUENCE</scope>
    <source>
        <strain evidence="2">MM415A00216</strain>
        <strain evidence="1">MM415B00427</strain>
    </source>
</reference>
<dbReference type="EMBL" id="MT141533">
    <property type="protein sequence ID" value="QJA65151.1"/>
    <property type="molecule type" value="Genomic_DNA"/>
</dbReference>